<accession>A0A1V4SJ23</accession>
<evidence type="ECO:0008006" key="3">
    <source>
        <dbReference type="Google" id="ProtNLM"/>
    </source>
</evidence>
<sequence>MCHVKFKYPEQACVHPKLLSAINQVCRAYGKDALCTGGYRSLECQKTTARIVLEKNKGSYQLNDGSVYIGTGSSRKCLSAAYGKSNHCFGLAMDMDGWFEALENKELSGYGLIKPLDYEPWHVQLIELTGLSEDRKAAIRDSILKGEAFDMTIREFQALTALNVDGIPGPKTQKKAREVLLVCQKILGNDFKSPQEVIAATQKNPELWLAKLKEVKYFDSFILNIVKKMSGRE</sequence>
<evidence type="ECO:0000313" key="1">
    <source>
        <dbReference type="EMBL" id="OPX43860.1"/>
    </source>
</evidence>
<dbReference type="OrthoDB" id="1738320at2"/>
<dbReference type="EMBL" id="MZGX01000014">
    <property type="protein sequence ID" value="OPX43860.1"/>
    <property type="molecule type" value="Genomic_DNA"/>
</dbReference>
<name>A0A1V4SJ23_RUMHU</name>
<dbReference type="Gene3D" id="3.30.1380.10">
    <property type="match status" value="1"/>
</dbReference>
<organism evidence="1 2">
    <name type="scientific">Ruminiclostridium hungatei</name>
    <name type="common">Clostridium hungatei</name>
    <dbReference type="NCBI Taxonomy" id="48256"/>
    <lineage>
        <taxon>Bacteria</taxon>
        <taxon>Bacillati</taxon>
        <taxon>Bacillota</taxon>
        <taxon>Clostridia</taxon>
        <taxon>Eubacteriales</taxon>
        <taxon>Oscillospiraceae</taxon>
        <taxon>Ruminiclostridium</taxon>
    </lineage>
</organism>
<dbReference type="RefSeq" id="WP_080064772.1">
    <property type="nucleotide sequence ID" value="NZ_MZGX01000014.1"/>
</dbReference>
<dbReference type="AlphaFoldDB" id="A0A1V4SJ23"/>
<gene>
    <name evidence="1" type="ORF">CLHUN_23420</name>
</gene>
<comment type="caution">
    <text evidence="1">The sequence shown here is derived from an EMBL/GenBank/DDBJ whole genome shotgun (WGS) entry which is preliminary data.</text>
</comment>
<reference evidence="1 2" key="1">
    <citation type="submission" date="2017-03" db="EMBL/GenBank/DDBJ databases">
        <title>Genome sequence of Clostridium hungatei DSM 14427.</title>
        <authorList>
            <person name="Poehlein A."/>
            <person name="Daniel R."/>
        </authorList>
    </citation>
    <scope>NUCLEOTIDE SEQUENCE [LARGE SCALE GENOMIC DNA]</scope>
    <source>
        <strain evidence="1 2">DSM 14427</strain>
    </source>
</reference>
<evidence type="ECO:0000313" key="2">
    <source>
        <dbReference type="Proteomes" id="UP000191554"/>
    </source>
</evidence>
<dbReference type="Proteomes" id="UP000191554">
    <property type="component" value="Unassembled WGS sequence"/>
</dbReference>
<keyword evidence="2" id="KW-1185">Reference proteome</keyword>
<dbReference type="InterPro" id="IPR009045">
    <property type="entry name" value="Zn_M74/Hedgehog-like"/>
</dbReference>
<dbReference type="STRING" id="48256.CLHUN_23420"/>
<dbReference type="SUPFAM" id="SSF55166">
    <property type="entry name" value="Hedgehog/DD-peptidase"/>
    <property type="match status" value="1"/>
</dbReference>
<protein>
    <recommendedName>
        <fullName evidence="3">D-alanyl-D-alanine carboxypeptidase</fullName>
    </recommendedName>
</protein>
<proteinExistence type="predicted"/>